<feature type="transmembrane region" description="Helical" evidence="1">
    <location>
        <begin position="12"/>
        <end position="34"/>
    </location>
</feature>
<dbReference type="Proteomes" id="UP000233649">
    <property type="component" value="Unassembled WGS sequence"/>
</dbReference>
<protein>
    <recommendedName>
        <fullName evidence="4">Lipoprotein</fullName>
    </recommendedName>
</protein>
<evidence type="ECO:0000256" key="1">
    <source>
        <dbReference type="SAM" id="Phobius"/>
    </source>
</evidence>
<reference evidence="2 3" key="1">
    <citation type="journal article" date="2017" name="FEMS Microbiol. Ecol.">
        <title>Reconstructed genomes of novel Dehalococcoides mccartyi strains from 1,2,3,4-tetrachlorodibenzo-p-dioxin-dechlorinating enrichment cultures reveal divergent reductive dehalogenase gene profiles.</title>
        <authorList>
            <person name="Dam H.T."/>
            <person name="Vollmers J."/>
            <person name="Kaster A.K."/>
            <person name="Haggblom M.M."/>
        </authorList>
    </citation>
    <scope>NUCLEOTIDE SEQUENCE [LARGE SCALE GENOMIC DNA]</scope>
    <source>
        <strain evidence="2 3">H1-3-2.001</strain>
    </source>
</reference>
<organism evidence="2 3">
    <name type="scientific">Dehalococcoides mccartyi</name>
    <dbReference type="NCBI Taxonomy" id="61435"/>
    <lineage>
        <taxon>Bacteria</taxon>
        <taxon>Bacillati</taxon>
        <taxon>Chloroflexota</taxon>
        <taxon>Dehalococcoidia</taxon>
        <taxon>Dehalococcoidales</taxon>
        <taxon>Dehalococcoidaceae</taxon>
        <taxon>Dehalococcoides</taxon>
    </lineage>
</organism>
<keyword evidence="1" id="KW-0472">Membrane</keyword>
<dbReference type="PROSITE" id="PS51257">
    <property type="entry name" value="PROKAR_LIPOPROTEIN"/>
    <property type="match status" value="1"/>
</dbReference>
<dbReference type="AlphaFoldDB" id="A0A2J1DY99"/>
<sequence>MKTNKGYHVNNKLYGILGAILAVLSIGCACQMITLIDKGESYTANLWFHPISGFIAVVLLIVYFRKSK</sequence>
<dbReference type="EMBL" id="PHFD01000142">
    <property type="protein sequence ID" value="PKH47105.1"/>
    <property type="molecule type" value="Genomic_DNA"/>
</dbReference>
<name>A0A2J1DY99_9CHLR</name>
<accession>A0A2J1DY99</accession>
<gene>
    <name evidence="2" type="ORF">CVH13_00729</name>
</gene>
<keyword evidence="1" id="KW-0812">Transmembrane</keyword>
<evidence type="ECO:0008006" key="4">
    <source>
        <dbReference type="Google" id="ProtNLM"/>
    </source>
</evidence>
<evidence type="ECO:0000313" key="3">
    <source>
        <dbReference type="Proteomes" id="UP000233649"/>
    </source>
</evidence>
<keyword evidence="1" id="KW-1133">Transmembrane helix</keyword>
<comment type="caution">
    <text evidence="2">The sequence shown here is derived from an EMBL/GenBank/DDBJ whole genome shotgun (WGS) entry which is preliminary data.</text>
</comment>
<proteinExistence type="predicted"/>
<evidence type="ECO:0000313" key="2">
    <source>
        <dbReference type="EMBL" id="PKH47105.1"/>
    </source>
</evidence>
<feature type="transmembrane region" description="Helical" evidence="1">
    <location>
        <begin position="46"/>
        <end position="64"/>
    </location>
</feature>